<proteinExistence type="predicted"/>
<dbReference type="STRING" id="53326.A0A016TB09"/>
<feature type="domain" description="SCP" evidence="2">
    <location>
        <begin position="56"/>
        <end position="209"/>
    </location>
</feature>
<dbReference type="CDD" id="cd05380">
    <property type="entry name" value="CAP_euk"/>
    <property type="match status" value="1"/>
</dbReference>
<dbReference type="InterPro" id="IPR014044">
    <property type="entry name" value="CAP_dom"/>
</dbReference>
<feature type="region of interest" description="Disordered" evidence="1">
    <location>
        <begin position="440"/>
        <end position="461"/>
    </location>
</feature>
<dbReference type="InterPro" id="IPR035940">
    <property type="entry name" value="CAP_sf"/>
</dbReference>
<sequence length="461" mass="51960">MCGSIASNRRSTADRPRTAAPPWGETSEYLIRSRFESDTQQPLMEFNCKNSLISDEWRREVLKFHNDYRRRVAEGKQATKGGTMPAAKDMNELTWDCNIEYQALQQSCDNNPQLPTNTANPPLPYSRLVADFKMNSNCNKSSVTTDKLKEWWNEVKTVDLTQTVEYTADIKNFGQMVNSKVTGFACTYNKCDSGGKLVCMYDSSRDDTTNKVLYDKGGTCTCQDCVKFLCQPDYKVSTVTEPQPLAIDGMTYDQEMLALRLTNYYRRLLATGWAEDSKGYAKWAAKMPPLAYEAPIAVHAKSEADDCDKTTYTPDAANSLNFFKGSYQDTIEKTIEEVTHTKDFTRGRVWRSGKRLAAHAHGRWFNRASGQPTIHASGCPPASHYRGHIHIEGLYDAHMKSNVWRITDLIAKKAAEKLVQSQLNNVPVLCNGQCSASRASSQLDSSQEQSRGSSQRISRQW</sequence>
<dbReference type="Gene3D" id="3.40.33.10">
    <property type="entry name" value="CAP"/>
    <property type="match status" value="2"/>
</dbReference>
<gene>
    <name evidence="3" type="primary">Acey_s0119.g811</name>
    <name evidence="3" type="synonym">ASP-s0119.g811</name>
    <name evidence="3" type="ORF">Y032_0119g811</name>
</gene>
<dbReference type="OrthoDB" id="337038at2759"/>
<evidence type="ECO:0000313" key="3">
    <source>
        <dbReference type="EMBL" id="EYB99870.1"/>
    </source>
</evidence>
<comment type="caution">
    <text evidence="3">The sequence shown here is derived from an EMBL/GenBank/DDBJ whole genome shotgun (WGS) entry which is preliminary data.</text>
</comment>
<evidence type="ECO:0000313" key="4">
    <source>
        <dbReference type="Proteomes" id="UP000024635"/>
    </source>
</evidence>
<dbReference type="SUPFAM" id="SSF55797">
    <property type="entry name" value="PR-1-like"/>
    <property type="match status" value="2"/>
</dbReference>
<dbReference type="Proteomes" id="UP000024635">
    <property type="component" value="Unassembled WGS sequence"/>
</dbReference>
<dbReference type="SMART" id="SM00198">
    <property type="entry name" value="SCP"/>
    <property type="match status" value="1"/>
</dbReference>
<dbReference type="EMBL" id="JARK01001455">
    <property type="protein sequence ID" value="EYB99870.1"/>
    <property type="molecule type" value="Genomic_DNA"/>
</dbReference>
<name>A0A016TB09_9BILA</name>
<feature type="compositionally biased region" description="Polar residues" evidence="1">
    <location>
        <begin position="1"/>
        <end position="10"/>
    </location>
</feature>
<evidence type="ECO:0000259" key="2">
    <source>
        <dbReference type="SMART" id="SM00198"/>
    </source>
</evidence>
<dbReference type="Pfam" id="PF00188">
    <property type="entry name" value="CAP"/>
    <property type="match status" value="1"/>
</dbReference>
<dbReference type="AlphaFoldDB" id="A0A016TB09"/>
<keyword evidence="4" id="KW-1185">Reference proteome</keyword>
<protein>
    <recommendedName>
        <fullName evidence="2">SCP domain-containing protein</fullName>
    </recommendedName>
</protein>
<evidence type="ECO:0000256" key="1">
    <source>
        <dbReference type="SAM" id="MobiDB-lite"/>
    </source>
</evidence>
<organism evidence="3 4">
    <name type="scientific">Ancylostoma ceylanicum</name>
    <dbReference type="NCBI Taxonomy" id="53326"/>
    <lineage>
        <taxon>Eukaryota</taxon>
        <taxon>Metazoa</taxon>
        <taxon>Ecdysozoa</taxon>
        <taxon>Nematoda</taxon>
        <taxon>Chromadorea</taxon>
        <taxon>Rhabditida</taxon>
        <taxon>Rhabditina</taxon>
        <taxon>Rhabditomorpha</taxon>
        <taxon>Strongyloidea</taxon>
        <taxon>Ancylostomatidae</taxon>
        <taxon>Ancylostomatinae</taxon>
        <taxon>Ancylostoma</taxon>
    </lineage>
</organism>
<feature type="region of interest" description="Disordered" evidence="1">
    <location>
        <begin position="1"/>
        <end position="24"/>
    </location>
</feature>
<reference evidence="4" key="1">
    <citation type="journal article" date="2015" name="Nat. Genet.">
        <title>The genome and transcriptome of the zoonotic hookworm Ancylostoma ceylanicum identify infection-specific gene families.</title>
        <authorList>
            <person name="Schwarz E.M."/>
            <person name="Hu Y."/>
            <person name="Antoshechkin I."/>
            <person name="Miller M.M."/>
            <person name="Sternberg P.W."/>
            <person name="Aroian R.V."/>
        </authorList>
    </citation>
    <scope>NUCLEOTIDE SEQUENCE</scope>
    <source>
        <strain evidence="4">HY135</strain>
    </source>
</reference>
<accession>A0A016TB09</accession>